<sequence>MEGWSKPSKFWLKLRQQRNPPEDLTYRWTPDQGSIIWKERWPLLWRQTSTTRVKLWLWRALKHGFFINSRARKMRITAGSCGRCFPTEAKKNPPSPPPLVLILHQAREEAEACFSGKSNERTWRKSLATLKELNDLIKPSGHTLPPLRDMLRLSINAENLDEDRTVQQWADITYLNGENEVLWIFKDSHISSRSEQTPEERMQSP</sequence>
<dbReference type="Proteomes" id="UP001633002">
    <property type="component" value="Unassembled WGS sequence"/>
</dbReference>
<dbReference type="AlphaFoldDB" id="A0ABD3HNN5"/>
<evidence type="ECO:0000313" key="1">
    <source>
        <dbReference type="EMBL" id="KAL3690964.1"/>
    </source>
</evidence>
<name>A0ABD3HNN5_9MARC</name>
<reference evidence="1 2" key="1">
    <citation type="submission" date="2024-09" db="EMBL/GenBank/DDBJ databases">
        <title>Chromosome-scale assembly of Riccia sorocarpa.</title>
        <authorList>
            <person name="Paukszto L."/>
        </authorList>
    </citation>
    <scope>NUCLEOTIDE SEQUENCE [LARGE SCALE GENOMIC DNA]</scope>
    <source>
        <strain evidence="1">LP-2024</strain>
        <tissue evidence="1">Aerial parts of the thallus</tissue>
    </source>
</reference>
<organism evidence="1 2">
    <name type="scientific">Riccia sorocarpa</name>
    <dbReference type="NCBI Taxonomy" id="122646"/>
    <lineage>
        <taxon>Eukaryota</taxon>
        <taxon>Viridiplantae</taxon>
        <taxon>Streptophyta</taxon>
        <taxon>Embryophyta</taxon>
        <taxon>Marchantiophyta</taxon>
        <taxon>Marchantiopsida</taxon>
        <taxon>Marchantiidae</taxon>
        <taxon>Marchantiales</taxon>
        <taxon>Ricciaceae</taxon>
        <taxon>Riccia</taxon>
    </lineage>
</organism>
<gene>
    <name evidence="1" type="ORF">R1sor_004615</name>
</gene>
<proteinExistence type="predicted"/>
<accession>A0ABD3HNN5</accession>
<comment type="caution">
    <text evidence="1">The sequence shown here is derived from an EMBL/GenBank/DDBJ whole genome shotgun (WGS) entry which is preliminary data.</text>
</comment>
<protein>
    <recommendedName>
        <fullName evidence="3">Reverse transcriptase zinc-binding domain-containing protein</fullName>
    </recommendedName>
</protein>
<dbReference type="EMBL" id="JBJQOH010000003">
    <property type="protein sequence ID" value="KAL3690964.1"/>
    <property type="molecule type" value="Genomic_DNA"/>
</dbReference>
<evidence type="ECO:0000313" key="2">
    <source>
        <dbReference type="Proteomes" id="UP001633002"/>
    </source>
</evidence>
<keyword evidence="2" id="KW-1185">Reference proteome</keyword>
<evidence type="ECO:0008006" key="3">
    <source>
        <dbReference type="Google" id="ProtNLM"/>
    </source>
</evidence>